<dbReference type="PANTHER" id="PTHR22601">
    <property type="entry name" value="ISP4 LIKE PROTEIN"/>
    <property type="match status" value="1"/>
</dbReference>
<feature type="transmembrane region" description="Helical" evidence="1">
    <location>
        <begin position="78"/>
        <end position="100"/>
    </location>
</feature>
<organism evidence="2 3">
    <name type="scientific">Acorus calamus</name>
    <name type="common">Sweet flag</name>
    <dbReference type="NCBI Taxonomy" id="4465"/>
    <lineage>
        <taxon>Eukaryota</taxon>
        <taxon>Viridiplantae</taxon>
        <taxon>Streptophyta</taxon>
        <taxon>Embryophyta</taxon>
        <taxon>Tracheophyta</taxon>
        <taxon>Spermatophyta</taxon>
        <taxon>Magnoliopsida</taxon>
        <taxon>Liliopsida</taxon>
        <taxon>Acoraceae</taxon>
        <taxon>Acorus</taxon>
    </lineage>
</organism>
<dbReference type="EMBL" id="JAUJYO010000017">
    <property type="protein sequence ID" value="KAK1291127.1"/>
    <property type="molecule type" value="Genomic_DNA"/>
</dbReference>
<dbReference type="InterPro" id="IPR004648">
    <property type="entry name" value="Oligpept_transpt"/>
</dbReference>
<proteinExistence type="predicted"/>
<dbReference type="Proteomes" id="UP001180020">
    <property type="component" value="Unassembled WGS sequence"/>
</dbReference>
<reference evidence="2" key="1">
    <citation type="journal article" date="2023" name="Nat. Commun.">
        <title>Diploid and tetraploid genomes of Acorus and the evolution of monocots.</title>
        <authorList>
            <person name="Ma L."/>
            <person name="Liu K.W."/>
            <person name="Li Z."/>
            <person name="Hsiao Y.Y."/>
            <person name="Qi Y."/>
            <person name="Fu T."/>
            <person name="Tang G.D."/>
            <person name="Zhang D."/>
            <person name="Sun W.H."/>
            <person name="Liu D.K."/>
            <person name="Li Y."/>
            <person name="Chen G.Z."/>
            <person name="Liu X.D."/>
            <person name="Liao X.Y."/>
            <person name="Jiang Y.T."/>
            <person name="Yu X."/>
            <person name="Hao Y."/>
            <person name="Huang J."/>
            <person name="Zhao X.W."/>
            <person name="Ke S."/>
            <person name="Chen Y.Y."/>
            <person name="Wu W.L."/>
            <person name="Hsu J.L."/>
            <person name="Lin Y.F."/>
            <person name="Huang M.D."/>
            <person name="Li C.Y."/>
            <person name="Huang L."/>
            <person name="Wang Z.W."/>
            <person name="Zhao X."/>
            <person name="Zhong W.Y."/>
            <person name="Peng D.H."/>
            <person name="Ahmad S."/>
            <person name="Lan S."/>
            <person name="Zhang J.S."/>
            <person name="Tsai W.C."/>
            <person name="Van de Peer Y."/>
            <person name="Liu Z.J."/>
        </authorList>
    </citation>
    <scope>NUCLEOTIDE SEQUENCE</scope>
    <source>
        <strain evidence="2">CP</strain>
    </source>
</reference>
<gene>
    <name evidence="2" type="primary">OPT5</name>
    <name evidence="2" type="ORF">QJS10_CPB17g00445</name>
</gene>
<comment type="caution">
    <text evidence="2">The sequence shown here is derived from an EMBL/GenBank/DDBJ whole genome shotgun (WGS) entry which is preliminary data.</text>
</comment>
<keyword evidence="1" id="KW-1133">Transmembrane helix</keyword>
<protein>
    <submittedName>
        <fullName evidence="2">Oligopeptide transporter 5</fullName>
    </submittedName>
</protein>
<sequence length="226" mass="24961">MTHVALFEGRRYKGWWAKYNYVMSNALDAGCAFMALVVTCALQSFNVYDINWWGLDVDDHCPLATCPTDPGVVVDVMAATRVCYLKVFFLIVTLFGAPLVSPMMETDHTSNPTSEASPPIAADLPTAAVLESLKQIGIPEHLFSSWPTSKGSEFWGLSFGNKKLFQNQHFYRENVWEDTIHFLADWGHGLAGAVQLSGQAFQIDRAEFSLQGMVGKATFVLARGLG</sequence>
<dbReference type="GO" id="GO:0055085">
    <property type="term" value="P:transmembrane transport"/>
    <property type="evidence" value="ECO:0007669"/>
    <property type="project" value="InterPro"/>
</dbReference>
<keyword evidence="1" id="KW-0812">Transmembrane</keyword>
<evidence type="ECO:0000313" key="3">
    <source>
        <dbReference type="Proteomes" id="UP001180020"/>
    </source>
</evidence>
<keyword evidence="3" id="KW-1185">Reference proteome</keyword>
<evidence type="ECO:0000256" key="1">
    <source>
        <dbReference type="SAM" id="Phobius"/>
    </source>
</evidence>
<keyword evidence="1" id="KW-0472">Membrane</keyword>
<evidence type="ECO:0000313" key="2">
    <source>
        <dbReference type="EMBL" id="KAK1291127.1"/>
    </source>
</evidence>
<dbReference type="AlphaFoldDB" id="A0AAV9CSJ4"/>
<reference evidence="2" key="2">
    <citation type="submission" date="2023-06" db="EMBL/GenBank/DDBJ databases">
        <authorList>
            <person name="Ma L."/>
            <person name="Liu K.-W."/>
            <person name="Li Z."/>
            <person name="Hsiao Y.-Y."/>
            <person name="Qi Y."/>
            <person name="Fu T."/>
            <person name="Tang G."/>
            <person name="Zhang D."/>
            <person name="Sun W.-H."/>
            <person name="Liu D.-K."/>
            <person name="Li Y."/>
            <person name="Chen G.-Z."/>
            <person name="Liu X.-D."/>
            <person name="Liao X.-Y."/>
            <person name="Jiang Y.-T."/>
            <person name="Yu X."/>
            <person name="Hao Y."/>
            <person name="Huang J."/>
            <person name="Zhao X.-W."/>
            <person name="Ke S."/>
            <person name="Chen Y.-Y."/>
            <person name="Wu W.-L."/>
            <person name="Hsu J.-L."/>
            <person name="Lin Y.-F."/>
            <person name="Huang M.-D."/>
            <person name="Li C.-Y."/>
            <person name="Huang L."/>
            <person name="Wang Z.-W."/>
            <person name="Zhao X."/>
            <person name="Zhong W.-Y."/>
            <person name="Peng D.-H."/>
            <person name="Ahmad S."/>
            <person name="Lan S."/>
            <person name="Zhang J.-S."/>
            <person name="Tsai W.-C."/>
            <person name="Van De Peer Y."/>
            <person name="Liu Z.-J."/>
        </authorList>
    </citation>
    <scope>NUCLEOTIDE SEQUENCE</scope>
    <source>
        <strain evidence="2">CP</strain>
        <tissue evidence="2">Leaves</tissue>
    </source>
</reference>
<name>A0AAV9CSJ4_ACOCL</name>
<accession>A0AAV9CSJ4</accession>
<feature type="transmembrane region" description="Helical" evidence="1">
    <location>
        <begin position="21"/>
        <end position="45"/>
    </location>
</feature>